<dbReference type="PROSITE" id="PS01081">
    <property type="entry name" value="HTH_TETR_1"/>
    <property type="match status" value="1"/>
</dbReference>
<feature type="region of interest" description="Disordered" evidence="3">
    <location>
        <begin position="17"/>
        <end position="44"/>
    </location>
</feature>
<feature type="compositionally biased region" description="Basic and acidic residues" evidence="3">
    <location>
        <begin position="17"/>
        <end position="29"/>
    </location>
</feature>
<dbReference type="Proteomes" id="UP000769766">
    <property type="component" value="Unassembled WGS sequence"/>
</dbReference>
<name>A0A932CN65_UNCTE</name>
<dbReference type="EMBL" id="JACPRF010000193">
    <property type="protein sequence ID" value="MBI2876485.1"/>
    <property type="molecule type" value="Genomic_DNA"/>
</dbReference>
<dbReference type="GO" id="GO:0003700">
    <property type="term" value="F:DNA-binding transcription factor activity"/>
    <property type="evidence" value="ECO:0007669"/>
    <property type="project" value="TreeGrafter"/>
</dbReference>
<dbReference type="PANTHER" id="PTHR30055:SF226">
    <property type="entry name" value="HTH-TYPE TRANSCRIPTIONAL REGULATOR PKSA"/>
    <property type="match status" value="1"/>
</dbReference>
<dbReference type="InterPro" id="IPR036271">
    <property type="entry name" value="Tet_transcr_reg_TetR-rel_C_sf"/>
</dbReference>
<evidence type="ECO:0000313" key="6">
    <source>
        <dbReference type="Proteomes" id="UP000769766"/>
    </source>
</evidence>
<feature type="domain" description="HTH tetR-type" evidence="4">
    <location>
        <begin position="53"/>
        <end position="113"/>
    </location>
</feature>
<feature type="DNA-binding region" description="H-T-H motif" evidence="2">
    <location>
        <begin position="76"/>
        <end position="95"/>
    </location>
</feature>
<dbReference type="InterPro" id="IPR050109">
    <property type="entry name" value="HTH-type_TetR-like_transc_reg"/>
</dbReference>
<protein>
    <submittedName>
        <fullName evidence="5">TetR/AcrR family transcriptional regulator</fullName>
    </submittedName>
</protein>
<sequence length="245" mass="27899">MSKYLLTLSPGWVEGRSLDEEAKEKERGQSLEGEGTARQDGSPPVLKERLNARQRRSQILQKAMELFSRKGFNGTTTREMAREMGISEATIFKHFATKEELYSAILDHKAEEQWLSELIAQRGDEPNEARLLQTIALHLIEAIENDPTFLRLLLYSALEGHGLSSLFFDQVVSRLHEFLSDYFRSRIAAGRFRACNPMLAARAFLGMVIHYLLLQEVFGFPRSGSVPEMVETFVDLFLRGIETND</sequence>
<evidence type="ECO:0000256" key="1">
    <source>
        <dbReference type="ARBA" id="ARBA00023125"/>
    </source>
</evidence>
<dbReference type="AlphaFoldDB" id="A0A932CN65"/>
<evidence type="ECO:0000256" key="3">
    <source>
        <dbReference type="SAM" id="MobiDB-lite"/>
    </source>
</evidence>
<dbReference type="SUPFAM" id="SSF46689">
    <property type="entry name" value="Homeodomain-like"/>
    <property type="match status" value="1"/>
</dbReference>
<dbReference type="Pfam" id="PF00440">
    <property type="entry name" value="TetR_N"/>
    <property type="match status" value="1"/>
</dbReference>
<evidence type="ECO:0000313" key="5">
    <source>
        <dbReference type="EMBL" id="MBI2876485.1"/>
    </source>
</evidence>
<dbReference type="Pfam" id="PF14246">
    <property type="entry name" value="TetR_C_7"/>
    <property type="match status" value="1"/>
</dbReference>
<evidence type="ECO:0000259" key="4">
    <source>
        <dbReference type="PROSITE" id="PS50977"/>
    </source>
</evidence>
<dbReference type="InterPro" id="IPR009057">
    <property type="entry name" value="Homeodomain-like_sf"/>
</dbReference>
<evidence type="ECO:0000256" key="2">
    <source>
        <dbReference type="PROSITE-ProRule" id="PRU00335"/>
    </source>
</evidence>
<dbReference type="InterPro" id="IPR001647">
    <property type="entry name" value="HTH_TetR"/>
</dbReference>
<dbReference type="PRINTS" id="PR00455">
    <property type="entry name" value="HTHTETR"/>
</dbReference>
<dbReference type="GO" id="GO:0000976">
    <property type="term" value="F:transcription cis-regulatory region binding"/>
    <property type="evidence" value="ECO:0007669"/>
    <property type="project" value="TreeGrafter"/>
</dbReference>
<dbReference type="InterPro" id="IPR039536">
    <property type="entry name" value="TetR_C_Proteobacteria"/>
</dbReference>
<organism evidence="5 6">
    <name type="scientific">Tectimicrobiota bacterium</name>
    <dbReference type="NCBI Taxonomy" id="2528274"/>
    <lineage>
        <taxon>Bacteria</taxon>
        <taxon>Pseudomonadati</taxon>
        <taxon>Nitrospinota/Tectimicrobiota group</taxon>
        <taxon>Candidatus Tectimicrobiota</taxon>
    </lineage>
</organism>
<keyword evidence="1 2" id="KW-0238">DNA-binding</keyword>
<comment type="caution">
    <text evidence="5">The sequence shown here is derived from an EMBL/GenBank/DDBJ whole genome shotgun (WGS) entry which is preliminary data.</text>
</comment>
<dbReference type="InterPro" id="IPR023772">
    <property type="entry name" value="DNA-bd_HTH_TetR-type_CS"/>
</dbReference>
<gene>
    <name evidence="5" type="ORF">HYY20_06350</name>
</gene>
<dbReference type="PANTHER" id="PTHR30055">
    <property type="entry name" value="HTH-TYPE TRANSCRIPTIONAL REGULATOR RUTR"/>
    <property type="match status" value="1"/>
</dbReference>
<reference evidence="5" key="1">
    <citation type="submission" date="2020-07" db="EMBL/GenBank/DDBJ databases">
        <title>Huge and variable diversity of episymbiotic CPR bacteria and DPANN archaea in groundwater ecosystems.</title>
        <authorList>
            <person name="He C.Y."/>
            <person name="Keren R."/>
            <person name="Whittaker M."/>
            <person name="Farag I.F."/>
            <person name="Doudna J."/>
            <person name="Cate J.H.D."/>
            <person name="Banfield J.F."/>
        </authorList>
    </citation>
    <scope>NUCLEOTIDE SEQUENCE</scope>
    <source>
        <strain evidence="5">NC_groundwater_672_Ag_B-0.1um_62_36</strain>
    </source>
</reference>
<dbReference type="Gene3D" id="1.10.357.10">
    <property type="entry name" value="Tetracycline Repressor, domain 2"/>
    <property type="match status" value="1"/>
</dbReference>
<dbReference type="PROSITE" id="PS50977">
    <property type="entry name" value="HTH_TETR_2"/>
    <property type="match status" value="1"/>
</dbReference>
<accession>A0A932CN65</accession>
<proteinExistence type="predicted"/>
<dbReference type="SUPFAM" id="SSF48498">
    <property type="entry name" value="Tetracyclin repressor-like, C-terminal domain"/>
    <property type="match status" value="1"/>
</dbReference>